<dbReference type="EMBL" id="PGGS01003141">
    <property type="protein sequence ID" value="PNG99355.1"/>
    <property type="molecule type" value="Genomic_DNA"/>
</dbReference>
<feature type="region of interest" description="Disordered" evidence="1">
    <location>
        <begin position="1"/>
        <end position="33"/>
    </location>
</feature>
<feature type="non-terminal residue" evidence="2">
    <location>
        <position position="217"/>
    </location>
</feature>
<accession>A0A2J7ZGF3</accession>
<protein>
    <submittedName>
        <fullName evidence="2">Uncharacterized protein</fullName>
    </submittedName>
</protein>
<gene>
    <name evidence="2" type="ORF">TSOC_014870</name>
</gene>
<name>A0A2J7ZGF3_9CHLO</name>
<keyword evidence="3" id="KW-1185">Reference proteome</keyword>
<feature type="region of interest" description="Disordered" evidence="1">
    <location>
        <begin position="99"/>
        <end position="133"/>
    </location>
</feature>
<proteinExistence type="predicted"/>
<sequence length="217" mass="21791">MADASDSSSAPAATADLTAASSPAPADAPLAAPADDIRKGCRVRLLGLSTAVLNGAEGCVVGPADPDTGRHPVKLLRPAEAVAAFPLGIKVKPTNLEKVQLPQPAAPPGRGGAEAKAKRESRKAAAAGGGGGGGDGTLLGGSGQAFGGPAAWAAGLQPAQAAEWFVDCYRMRVDDDYAWGGCNLHGLYDMENGRDAIAPDFLVFCKLAVAHGVVPRS</sequence>
<dbReference type="Proteomes" id="UP000236333">
    <property type="component" value="Unassembled WGS sequence"/>
</dbReference>
<evidence type="ECO:0000313" key="3">
    <source>
        <dbReference type="Proteomes" id="UP000236333"/>
    </source>
</evidence>
<reference evidence="2 3" key="1">
    <citation type="journal article" date="2017" name="Mol. Biol. Evol.">
        <title>The 4-celled Tetrabaena socialis nuclear genome reveals the essential components for genetic control of cell number at the origin of multicellularity in the volvocine lineage.</title>
        <authorList>
            <person name="Featherston J."/>
            <person name="Arakaki Y."/>
            <person name="Hanschen E.R."/>
            <person name="Ferris P.J."/>
            <person name="Michod R.E."/>
            <person name="Olson B.J.S.C."/>
            <person name="Nozaki H."/>
            <person name="Durand P.M."/>
        </authorList>
    </citation>
    <scope>NUCLEOTIDE SEQUENCE [LARGE SCALE GENOMIC DNA]</scope>
    <source>
        <strain evidence="2 3">NIES-571</strain>
    </source>
</reference>
<evidence type="ECO:0000313" key="2">
    <source>
        <dbReference type="EMBL" id="PNG99355.1"/>
    </source>
</evidence>
<dbReference type="AlphaFoldDB" id="A0A2J7ZGF3"/>
<dbReference type="OrthoDB" id="540248at2759"/>
<organism evidence="2 3">
    <name type="scientific">Tetrabaena socialis</name>
    <dbReference type="NCBI Taxonomy" id="47790"/>
    <lineage>
        <taxon>Eukaryota</taxon>
        <taxon>Viridiplantae</taxon>
        <taxon>Chlorophyta</taxon>
        <taxon>core chlorophytes</taxon>
        <taxon>Chlorophyceae</taxon>
        <taxon>CS clade</taxon>
        <taxon>Chlamydomonadales</taxon>
        <taxon>Tetrabaenaceae</taxon>
        <taxon>Tetrabaena</taxon>
    </lineage>
</organism>
<comment type="caution">
    <text evidence="2">The sequence shown here is derived from an EMBL/GenBank/DDBJ whole genome shotgun (WGS) entry which is preliminary data.</text>
</comment>
<evidence type="ECO:0000256" key="1">
    <source>
        <dbReference type="SAM" id="MobiDB-lite"/>
    </source>
</evidence>